<dbReference type="GO" id="GO:1901135">
    <property type="term" value="P:carbohydrate derivative metabolic process"/>
    <property type="evidence" value="ECO:0007669"/>
    <property type="project" value="InterPro"/>
</dbReference>
<evidence type="ECO:0000313" key="3">
    <source>
        <dbReference type="Proteomes" id="UP000481252"/>
    </source>
</evidence>
<dbReference type="NCBIfam" id="NF002805">
    <property type="entry name" value="PRK02947.1"/>
    <property type="match status" value="1"/>
</dbReference>
<dbReference type="Gene3D" id="3.40.50.10490">
    <property type="entry name" value="Glucose-6-phosphate isomerase like protein, domain 1"/>
    <property type="match status" value="1"/>
</dbReference>
<dbReference type="AlphaFoldDB" id="A0A7C9R9I5"/>
<dbReference type="RefSeq" id="WP_165119572.1">
    <property type="nucleotide sequence ID" value="NZ_JAAKZG010000008.1"/>
</dbReference>
<dbReference type="CDD" id="cd05013">
    <property type="entry name" value="SIS_RpiR"/>
    <property type="match status" value="1"/>
</dbReference>
<evidence type="ECO:0000313" key="2">
    <source>
        <dbReference type="EMBL" id="NGN43216.1"/>
    </source>
</evidence>
<dbReference type="PANTHER" id="PTHR30390">
    <property type="entry name" value="SEDOHEPTULOSE 7-PHOSPHATE ISOMERASE / DNAA INITIATOR-ASSOCIATING FACTOR FOR REPLICATION INITIATION"/>
    <property type="match status" value="1"/>
</dbReference>
<evidence type="ECO:0000259" key="1">
    <source>
        <dbReference type="PROSITE" id="PS51464"/>
    </source>
</evidence>
<dbReference type="InterPro" id="IPR001347">
    <property type="entry name" value="SIS_dom"/>
</dbReference>
<dbReference type="PANTHER" id="PTHR30390:SF7">
    <property type="entry name" value="PHOSPHOHEPTOSE ISOMERASE"/>
    <property type="match status" value="1"/>
</dbReference>
<dbReference type="Proteomes" id="UP000481252">
    <property type="component" value="Unassembled WGS sequence"/>
</dbReference>
<comment type="caution">
    <text evidence="2">The sequence shown here is derived from an EMBL/GenBank/DDBJ whole genome shotgun (WGS) entry which is preliminary data.</text>
</comment>
<dbReference type="Pfam" id="PF13580">
    <property type="entry name" value="SIS_2"/>
    <property type="match status" value="1"/>
</dbReference>
<gene>
    <name evidence="2" type="ORF">G6N74_19275</name>
</gene>
<dbReference type="InterPro" id="IPR035472">
    <property type="entry name" value="RpiR-like_SIS"/>
</dbReference>
<feature type="domain" description="SIS" evidence="1">
    <location>
        <begin position="35"/>
        <end position="211"/>
    </location>
</feature>
<dbReference type="EMBL" id="JAAKZG010000008">
    <property type="protein sequence ID" value="NGN43216.1"/>
    <property type="molecule type" value="Genomic_DNA"/>
</dbReference>
<sequence length="245" mass="25304">MTKTPHAAAYLADLTARTGRLIEENAASIAAAADAVERTAKADGLVYIFGTGHSHTMAEEAHYRAGGLALTVPILSSTTMVHEGAVAGTVFERMSGIIAPIFERYPMGPNDVLIVVSNSGVNTATVEAAQLGKAKGATVIAITSEEYSRQAANGRTRLADVADIVLDNGGPPGDATMQVPGSELRVGPISTSIGAALMNAVFVEAAVRLQSGGINAPIYLSANMPGAKEVNAALIAKYRPRNPHL</sequence>
<accession>A0A7C9R9I5</accession>
<name>A0A7C9R9I5_9HYPH</name>
<keyword evidence="3" id="KW-1185">Reference proteome</keyword>
<dbReference type="GO" id="GO:0097367">
    <property type="term" value="F:carbohydrate derivative binding"/>
    <property type="evidence" value="ECO:0007669"/>
    <property type="project" value="InterPro"/>
</dbReference>
<protein>
    <submittedName>
        <fullName evidence="2">SIS domain-containing protein</fullName>
    </submittedName>
</protein>
<organism evidence="2 3">
    <name type="scientific">Mesorhizobium zhangyense</name>
    <dbReference type="NCBI Taxonomy" id="1776730"/>
    <lineage>
        <taxon>Bacteria</taxon>
        <taxon>Pseudomonadati</taxon>
        <taxon>Pseudomonadota</taxon>
        <taxon>Alphaproteobacteria</taxon>
        <taxon>Hyphomicrobiales</taxon>
        <taxon>Phyllobacteriaceae</taxon>
        <taxon>Mesorhizobium</taxon>
    </lineage>
</organism>
<reference evidence="2 3" key="1">
    <citation type="submission" date="2020-02" db="EMBL/GenBank/DDBJ databases">
        <title>Genome sequence of the type strain CGMCC 1.15528 of Mesorhizobium zhangyense.</title>
        <authorList>
            <person name="Gao J."/>
            <person name="Sun J."/>
        </authorList>
    </citation>
    <scope>NUCLEOTIDE SEQUENCE [LARGE SCALE GENOMIC DNA]</scope>
    <source>
        <strain evidence="2 3">CGMCC 1.15528</strain>
    </source>
</reference>
<dbReference type="PROSITE" id="PS51464">
    <property type="entry name" value="SIS"/>
    <property type="match status" value="1"/>
</dbReference>
<dbReference type="SUPFAM" id="SSF53697">
    <property type="entry name" value="SIS domain"/>
    <property type="match status" value="1"/>
</dbReference>
<dbReference type="InterPro" id="IPR046348">
    <property type="entry name" value="SIS_dom_sf"/>
</dbReference>
<dbReference type="InterPro" id="IPR050099">
    <property type="entry name" value="SIS_GmhA/DiaA_subfam"/>
</dbReference>
<proteinExistence type="predicted"/>